<dbReference type="InterPro" id="IPR013798">
    <property type="entry name" value="Indole-3-glycerol_P_synth_dom"/>
</dbReference>
<dbReference type="InterPro" id="IPR011060">
    <property type="entry name" value="RibuloseP-bd_barrel"/>
</dbReference>
<gene>
    <name evidence="10" type="primary">trpC</name>
    <name evidence="10" type="ORF">BWX89_00569</name>
</gene>
<evidence type="ECO:0000256" key="6">
    <source>
        <dbReference type="ARBA" id="ARBA00022822"/>
    </source>
</evidence>
<name>A0A1V6CBU0_UNCT6</name>
<evidence type="ECO:0000256" key="5">
    <source>
        <dbReference type="ARBA" id="ARBA00022793"/>
    </source>
</evidence>
<comment type="catalytic activity">
    <reaction evidence="1">
        <text>1-(2-carboxyphenylamino)-1-deoxy-D-ribulose 5-phosphate + H(+) = (1S,2R)-1-C-(indol-3-yl)glycerol 3-phosphate + CO2 + H2O</text>
        <dbReference type="Rhea" id="RHEA:23476"/>
        <dbReference type="ChEBI" id="CHEBI:15377"/>
        <dbReference type="ChEBI" id="CHEBI:15378"/>
        <dbReference type="ChEBI" id="CHEBI:16526"/>
        <dbReference type="ChEBI" id="CHEBI:58613"/>
        <dbReference type="ChEBI" id="CHEBI:58866"/>
        <dbReference type="EC" id="4.1.1.48"/>
    </reaction>
</comment>
<evidence type="ECO:0000256" key="8">
    <source>
        <dbReference type="ARBA" id="ARBA00023239"/>
    </source>
</evidence>
<dbReference type="SUPFAM" id="SSF51366">
    <property type="entry name" value="Ribulose-phoshate binding barrel"/>
    <property type="match status" value="1"/>
</dbReference>
<dbReference type="Gene3D" id="3.20.20.70">
    <property type="entry name" value="Aldolase class I"/>
    <property type="match status" value="1"/>
</dbReference>
<comment type="caution">
    <text evidence="10">The sequence shown here is derived from an EMBL/GenBank/DDBJ whole genome shotgun (WGS) entry which is preliminary data.</text>
</comment>
<proteinExistence type="predicted"/>
<organism evidence="10">
    <name type="scientific">candidate division TA06 bacterium ADurb.Bin131</name>
    <dbReference type="NCBI Taxonomy" id="1852827"/>
    <lineage>
        <taxon>Bacteria</taxon>
        <taxon>Bacteria division TA06</taxon>
    </lineage>
</organism>
<dbReference type="CDD" id="cd00331">
    <property type="entry name" value="IGPS"/>
    <property type="match status" value="1"/>
</dbReference>
<dbReference type="GO" id="GO:0004640">
    <property type="term" value="F:phosphoribosylanthranilate isomerase activity"/>
    <property type="evidence" value="ECO:0007669"/>
    <property type="project" value="TreeGrafter"/>
</dbReference>
<reference evidence="10" key="1">
    <citation type="submission" date="2017-02" db="EMBL/GenBank/DDBJ databases">
        <title>Delving into the versatile metabolic prowess of the omnipresent phylum Bacteroidetes.</title>
        <authorList>
            <person name="Nobu M.K."/>
            <person name="Mei R."/>
            <person name="Narihiro T."/>
            <person name="Kuroda K."/>
            <person name="Liu W.-T."/>
        </authorList>
    </citation>
    <scope>NUCLEOTIDE SEQUENCE</scope>
    <source>
        <strain evidence="10">ADurb.Bin131</strain>
    </source>
</reference>
<dbReference type="FunFam" id="3.20.20.70:FF:000024">
    <property type="entry name" value="Indole-3-glycerol phosphate synthase"/>
    <property type="match status" value="1"/>
</dbReference>
<dbReference type="InterPro" id="IPR045186">
    <property type="entry name" value="Indole-3-glycerol_P_synth"/>
</dbReference>
<evidence type="ECO:0000256" key="4">
    <source>
        <dbReference type="ARBA" id="ARBA00022605"/>
    </source>
</evidence>
<dbReference type="Pfam" id="PF00218">
    <property type="entry name" value="IGPS"/>
    <property type="match status" value="1"/>
</dbReference>
<protein>
    <recommendedName>
        <fullName evidence="3">indole-3-glycerol-phosphate synthase</fullName>
        <ecNumber evidence="3">4.1.1.48</ecNumber>
    </recommendedName>
</protein>
<evidence type="ECO:0000256" key="3">
    <source>
        <dbReference type="ARBA" id="ARBA00012362"/>
    </source>
</evidence>
<evidence type="ECO:0000259" key="9">
    <source>
        <dbReference type="Pfam" id="PF00218"/>
    </source>
</evidence>
<dbReference type="GO" id="GO:0000162">
    <property type="term" value="P:L-tryptophan biosynthetic process"/>
    <property type="evidence" value="ECO:0007669"/>
    <property type="project" value="UniProtKB-UniPathway"/>
</dbReference>
<dbReference type="PANTHER" id="PTHR22854:SF2">
    <property type="entry name" value="INDOLE-3-GLYCEROL-PHOSPHATE SYNTHASE"/>
    <property type="match status" value="1"/>
</dbReference>
<evidence type="ECO:0000256" key="1">
    <source>
        <dbReference type="ARBA" id="ARBA00001633"/>
    </source>
</evidence>
<feature type="domain" description="Indole-3-glycerol phosphate synthase" evidence="9">
    <location>
        <begin position="3"/>
        <end position="257"/>
    </location>
</feature>
<dbReference type="InterPro" id="IPR013785">
    <property type="entry name" value="Aldolase_TIM"/>
</dbReference>
<keyword evidence="4" id="KW-0028">Amino-acid biosynthesis</keyword>
<keyword evidence="8 10" id="KW-0456">Lyase</keyword>
<dbReference type="EMBL" id="MWDQ01000043">
    <property type="protein sequence ID" value="OQB74350.1"/>
    <property type="molecule type" value="Genomic_DNA"/>
</dbReference>
<dbReference type="PANTHER" id="PTHR22854">
    <property type="entry name" value="TRYPTOPHAN BIOSYNTHESIS PROTEIN"/>
    <property type="match status" value="1"/>
</dbReference>
<keyword evidence="7" id="KW-0057">Aromatic amino acid biosynthesis</keyword>
<dbReference type="EC" id="4.1.1.48" evidence="3"/>
<dbReference type="AlphaFoldDB" id="A0A1V6CBU0"/>
<dbReference type="GO" id="GO:0004425">
    <property type="term" value="F:indole-3-glycerol-phosphate synthase activity"/>
    <property type="evidence" value="ECO:0007669"/>
    <property type="project" value="UniProtKB-EC"/>
</dbReference>
<dbReference type="Proteomes" id="UP000485562">
    <property type="component" value="Unassembled WGS sequence"/>
</dbReference>
<evidence type="ECO:0000313" key="10">
    <source>
        <dbReference type="EMBL" id="OQB74350.1"/>
    </source>
</evidence>
<dbReference type="UniPathway" id="UPA00035">
    <property type="reaction ID" value="UER00043"/>
</dbReference>
<sequence length="264" mass="29386">MLLNRILENKKISINKKKQILPVSCLKIPSAEKPNSIIKKISHQKFIIIAETKKASPSGGVFRKKYNPARIATSYVSGGASAVSVLTEEAFFLGSIEDLRKVKNAVDIPVLNKDFIIDEYQIYLAKYFGADCVLLILRILSDSQFLHMFELARSLNLEVLIEVHNKKEIQRLSNILPDSRGALIGINSRDIDTLSISHETIFNLLSSAKNIKIPVIAESGVKDANILRQLYQSGASGALIGEYFLRSKSPGELVKKLLKEMNYG</sequence>
<evidence type="ECO:0000256" key="7">
    <source>
        <dbReference type="ARBA" id="ARBA00023141"/>
    </source>
</evidence>
<evidence type="ECO:0000256" key="2">
    <source>
        <dbReference type="ARBA" id="ARBA00004696"/>
    </source>
</evidence>
<comment type="pathway">
    <text evidence="2">Amino-acid biosynthesis; L-tryptophan biosynthesis; L-tryptophan from chorismate: step 4/5.</text>
</comment>
<accession>A0A1V6CBU0</accession>
<keyword evidence="5" id="KW-0210">Decarboxylase</keyword>
<keyword evidence="6" id="KW-0822">Tryptophan biosynthesis</keyword>